<feature type="compositionally biased region" description="Basic and acidic residues" evidence="2">
    <location>
        <begin position="68"/>
        <end position="88"/>
    </location>
</feature>
<evidence type="ECO:0000256" key="3">
    <source>
        <dbReference type="SAM" id="SignalP"/>
    </source>
</evidence>
<dbReference type="InterPro" id="IPR008884">
    <property type="entry name" value="TylF_MeTrfase"/>
</dbReference>
<dbReference type="HOGENOM" id="CLU_533683_0_0_1"/>
<dbReference type="PANTHER" id="PTHR40036">
    <property type="entry name" value="MACROCIN O-METHYLTRANSFERASE"/>
    <property type="match status" value="1"/>
</dbReference>
<dbReference type="PROSITE" id="PS01186">
    <property type="entry name" value="EGF_2"/>
    <property type="match status" value="1"/>
</dbReference>
<proteinExistence type="predicted"/>
<evidence type="ECO:0000313" key="5">
    <source>
        <dbReference type="EMBL" id="EKX51372.1"/>
    </source>
</evidence>
<reference evidence="5 7" key="1">
    <citation type="journal article" date="2012" name="Nature">
        <title>Algal genomes reveal evolutionary mosaicism and the fate of nucleomorphs.</title>
        <authorList>
            <consortium name="DOE Joint Genome Institute"/>
            <person name="Curtis B.A."/>
            <person name="Tanifuji G."/>
            <person name="Burki F."/>
            <person name="Gruber A."/>
            <person name="Irimia M."/>
            <person name="Maruyama S."/>
            <person name="Arias M.C."/>
            <person name="Ball S.G."/>
            <person name="Gile G.H."/>
            <person name="Hirakawa Y."/>
            <person name="Hopkins J.F."/>
            <person name="Kuo A."/>
            <person name="Rensing S.A."/>
            <person name="Schmutz J."/>
            <person name="Symeonidi A."/>
            <person name="Elias M."/>
            <person name="Eveleigh R.J."/>
            <person name="Herman E.K."/>
            <person name="Klute M.J."/>
            <person name="Nakayama T."/>
            <person name="Obornik M."/>
            <person name="Reyes-Prieto A."/>
            <person name="Armbrust E.V."/>
            <person name="Aves S.J."/>
            <person name="Beiko R.G."/>
            <person name="Coutinho P."/>
            <person name="Dacks J.B."/>
            <person name="Durnford D.G."/>
            <person name="Fast N.M."/>
            <person name="Green B.R."/>
            <person name="Grisdale C.J."/>
            <person name="Hempel F."/>
            <person name="Henrissat B."/>
            <person name="Hoppner M.P."/>
            <person name="Ishida K."/>
            <person name="Kim E."/>
            <person name="Koreny L."/>
            <person name="Kroth P.G."/>
            <person name="Liu Y."/>
            <person name="Malik S.B."/>
            <person name="Maier U.G."/>
            <person name="McRose D."/>
            <person name="Mock T."/>
            <person name="Neilson J.A."/>
            <person name="Onodera N.T."/>
            <person name="Poole A.M."/>
            <person name="Pritham E.J."/>
            <person name="Richards T.A."/>
            <person name="Rocap G."/>
            <person name="Roy S.W."/>
            <person name="Sarai C."/>
            <person name="Schaack S."/>
            <person name="Shirato S."/>
            <person name="Slamovits C.H."/>
            <person name="Spencer D.F."/>
            <person name="Suzuki S."/>
            <person name="Worden A.Z."/>
            <person name="Zauner S."/>
            <person name="Barry K."/>
            <person name="Bell C."/>
            <person name="Bharti A.K."/>
            <person name="Crow J.A."/>
            <person name="Grimwood J."/>
            <person name="Kramer R."/>
            <person name="Lindquist E."/>
            <person name="Lucas S."/>
            <person name="Salamov A."/>
            <person name="McFadden G.I."/>
            <person name="Lane C.E."/>
            <person name="Keeling P.J."/>
            <person name="Gray M.W."/>
            <person name="Grigoriev I.V."/>
            <person name="Archibald J.M."/>
        </authorList>
    </citation>
    <scope>NUCLEOTIDE SEQUENCE</scope>
    <source>
        <strain evidence="5 7">CCMP2712</strain>
    </source>
</reference>
<accession>L1JSF8</accession>
<organism evidence="5">
    <name type="scientific">Guillardia theta (strain CCMP2712)</name>
    <name type="common">Cryptophyte</name>
    <dbReference type="NCBI Taxonomy" id="905079"/>
    <lineage>
        <taxon>Eukaryota</taxon>
        <taxon>Cryptophyceae</taxon>
        <taxon>Pyrenomonadales</taxon>
        <taxon>Geminigeraceae</taxon>
        <taxon>Guillardia</taxon>
    </lineage>
</organism>
<dbReference type="EMBL" id="JH992975">
    <property type="protein sequence ID" value="EKX51372.1"/>
    <property type="molecule type" value="Genomic_DNA"/>
</dbReference>
<dbReference type="CDD" id="cd00054">
    <property type="entry name" value="EGF_CA"/>
    <property type="match status" value="1"/>
</dbReference>
<keyword evidence="1" id="KW-1015">Disulfide bond</keyword>
<dbReference type="EnsemblProtists" id="EKX51372">
    <property type="protein sequence ID" value="EKX51372"/>
    <property type="gene ID" value="GUITHDRAFT_102643"/>
</dbReference>
<dbReference type="RefSeq" id="XP_005838352.1">
    <property type="nucleotide sequence ID" value="XM_005838295.1"/>
</dbReference>
<dbReference type="PaxDb" id="55529-EKX51372"/>
<name>L1JSF8_GUITC</name>
<comment type="caution">
    <text evidence="1">Lacks conserved residue(s) required for the propagation of feature annotation.</text>
</comment>
<feature type="disulfide bond" evidence="1">
    <location>
        <begin position="327"/>
        <end position="336"/>
    </location>
</feature>
<dbReference type="Proteomes" id="UP000011087">
    <property type="component" value="Unassembled WGS sequence"/>
</dbReference>
<feature type="chain" id="PRO_5008771705" description="EGF-like domain-containing protein" evidence="3">
    <location>
        <begin position="28"/>
        <end position="511"/>
    </location>
</feature>
<keyword evidence="1" id="KW-0245">EGF-like domain</keyword>
<evidence type="ECO:0000313" key="6">
    <source>
        <dbReference type="EnsemblProtists" id="EKX51372"/>
    </source>
</evidence>
<keyword evidence="7" id="KW-1185">Reference proteome</keyword>
<keyword evidence="3" id="KW-0732">Signal</keyword>
<gene>
    <name evidence="5" type="ORF">GUITHDRAFT_102643</name>
</gene>
<dbReference type="OrthoDB" id="198480at2759"/>
<dbReference type="AlphaFoldDB" id="L1JSF8"/>
<feature type="region of interest" description="Disordered" evidence="2">
    <location>
        <begin position="68"/>
        <end position="89"/>
    </location>
</feature>
<reference evidence="6" key="3">
    <citation type="submission" date="2015-06" db="UniProtKB">
        <authorList>
            <consortium name="EnsemblProtists"/>
        </authorList>
    </citation>
    <scope>IDENTIFICATION</scope>
</reference>
<reference evidence="7" key="2">
    <citation type="submission" date="2012-11" db="EMBL/GenBank/DDBJ databases">
        <authorList>
            <person name="Kuo A."/>
            <person name="Curtis B.A."/>
            <person name="Tanifuji G."/>
            <person name="Burki F."/>
            <person name="Gruber A."/>
            <person name="Irimia M."/>
            <person name="Maruyama S."/>
            <person name="Arias M.C."/>
            <person name="Ball S.G."/>
            <person name="Gile G.H."/>
            <person name="Hirakawa Y."/>
            <person name="Hopkins J.F."/>
            <person name="Rensing S.A."/>
            <person name="Schmutz J."/>
            <person name="Symeonidi A."/>
            <person name="Elias M."/>
            <person name="Eveleigh R.J."/>
            <person name="Herman E.K."/>
            <person name="Klute M.J."/>
            <person name="Nakayama T."/>
            <person name="Obornik M."/>
            <person name="Reyes-Prieto A."/>
            <person name="Armbrust E.V."/>
            <person name="Aves S.J."/>
            <person name="Beiko R.G."/>
            <person name="Coutinho P."/>
            <person name="Dacks J.B."/>
            <person name="Durnford D.G."/>
            <person name="Fast N.M."/>
            <person name="Green B.R."/>
            <person name="Grisdale C."/>
            <person name="Hempe F."/>
            <person name="Henrissat B."/>
            <person name="Hoppner M.P."/>
            <person name="Ishida K.-I."/>
            <person name="Kim E."/>
            <person name="Koreny L."/>
            <person name="Kroth P.G."/>
            <person name="Liu Y."/>
            <person name="Malik S.-B."/>
            <person name="Maier U.G."/>
            <person name="McRose D."/>
            <person name="Mock T."/>
            <person name="Neilson J.A."/>
            <person name="Onodera N.T."/>
            <person name="Poole A.M."/>
            <person name="Pritham E.J."/>
            <person name="Richards T.A."/>
            <person name="Rocap G."/>
            <person name="Roy S.W."/>
            <person name="Sarai C."/>
            <person name="Schaack S."/>
            <person name="Shirato S."/>
            <person name="Slamovits C.H."/>
            <person name="Spencer D.F."/>
            <person name="Suzuki S."/>
            <person name="Worden A.Z."/>
            <person name="Zauner S."/>
            <person name="Barry K."/>
            <person name="Bell C."/>
            <person name="Bharti A.K."/>
            <person name="Crow J.A."/>
            <person name="Grimwood J."/>
            <person name="Kramer R."/>
            <person name="Lindquist E."/>
            <person name="Lucas S."/>
            <person name="Salamov A."/>
            <person name="McFadden G.I."/>
            <person name="Lane C.E."/>
            <person name="Keeling P.J."/>
            <person name="Gray M.W."/>
            <person name="Grigoriev I.V."/>
            <person name="Archibald J.M."/>
        </authorList>
    </citation>
    <scope>NUCLEOTIDE SEQUENCE</scope>
    <source>
        <strain evidence="7">CCMP2712</strain>
    </source>
</reference>
<evidence type="ECO:0000256" key="2">
    <source>
        <dbReference type="SAM" id="MobiDB-lite"/>
    </source>
</evidence>
<dbReference type="SMART" id="SM00181">
    <property type="entry name" value="EGF"/>
    <property type="match status" value="1"/>
</dbReference>
<dbReference type="Pfam" id="PF05711">
    <property type="entry name" value="TylF"/>
    <property type="match status" value="1"/>
</dbReference>
<dbReference type="InterPro" id="IPR000742">
    <property type="entry name" value="EGF"/>
</dbReference>
<evidence type="ECO:0000313" key="7">
    <source>
        <dbReference type="Proteomes" id="UP000011087"/>
    </source>
</evidence>
<dbReference type="Gene3D" id="3.40.50.150">
    <property type="entry name" value="Vaccinia Virus protein VP39"/>
    <property type="match status" value="1"/>
</dbReference>
<dbReference type="PROSITE" id="PS00022">
    <property type="entry name" value="EGF_1"/>
    <property type="match status" value="1"/>
</dbReference>
<dbReference type="Gene3D" id="2.10.25.10">
    <property type="entry name" value="Laminin"/>
    <property type="match status" value="1"/>
</dbReference>
<dbReference type="PANTHER" id="PTHR40036:SF1">
    <property type="entry name" value="MACROCIN O-METHYLTRANSFERASE"/>
    <property type="match status" value="1"/>
</dbReference>
<dbReference type="GeneID" id="17308055"/>
<dbReference type="KEGG" id="gtt:GUITHDRAFT_102643"/>
<evidence type="ECO:0000256" key="1">
    <source>
        <dbReference type="PROSITE-ProRule" id="PRU00076"/>
    </source>
</evidence>
<dbReference type="InterPro" id="IPR029063">
    <property type="entry name" value="SAM-dependent_MTases_sf"/>
</dbReference>
<feature type="signal peptide" evidence="3">
    <location>
        <begin position="1"/>
        <end position="27"/>
    </location>
</feature>
<dbReference type="PROSITE" id="PS50026">
    <property type="entry name" value="EGF_3"/>
    <property type="match status" value="1"/>
</dbReference>
<sequence length="511" mass="56096">MLSGPLTMRSPAMLLLLLLLLLGFTSAQWKAKTRGPGSAKIKVNLQDSYSSEEAEQEPEREGWRQTVVRDDSERETREATVTSDDKNEVSGGGTHFAVRIVAPKEGELIRHTPFQVILETSGGFTVPEDGEIMLTMSYPGRGDDVRVLQSTVFNSWNLHQGEFTISATLVSTKDEPVSPTVSTRVSQIRGPHFVLTSPEDDQLHISQQTLPVLFHLGGVLPQGSGGCVEISCTHPRDDPFLFRQCTFDEGNPFSIQDGQHRLDVKISPGNCTITAGVSDANGSPLTPVTSRVFRVVDEQYECPGGSGVTCHHGECVEDGEREAHCECDPGYHGKRCLPRWAGEEVGGGRGGVEEAYLHMIKSALLDTIYAKDRPGETKVNALGCGKKHGGKKSCILMAAILRARGTYQVWVVDSFEGCPKPDPELYPADNNDQHHTYDNLRVSLHKVTSNLADFGLASSQVEYVKGWFHDTMYTDRIQNIENIALLRLDGDLYQSTIEACDQSAHLSLSLQ</sequence>
<evidence type="ECO:0000259" key="4">
    <source>
        <dbReference type="PROSITE" id="PS50026"/>
    </source>
</evidence>
<protein>
    <recommendedName>
        <fullName evidence="4">EGF-like domain-containing protein</fullName>
    </recommendedName>
</protein>
<feature type="domain" description="EGF-like" evidence="4">
    <location>
        <begin position="298"/>
        <end position="337"/>
    </location>
</feature>